<dbReference type="SMART" id="SM00849">
    <property type="entry name" value="Lactamase_B"/>
    <property type="match status" value="1"/>
</dbReference>
<evidence type="ECO:0000313" key="8">
    <source>
        <dbReference type="Proteomes" id="UP000315460"/>
    </source>
</evidence>
<dbReference type="PANTHER" id="PTHR42978:SF7">
    <property type="entry name" value="METALLO-HYDROLASE RV2300C-RELATED"/>
    <property type="match status" value="1"/>
</dbReference>
<dbReference type="Proteomes" id="UP000315460">
    <property type="component" value="Unassembled WGS sequence"/>
</dbReference>
<feature type="domain" description="Metallo-beta-lactamase" evidence="6">
    <location>
        <begin position="16"/>
        <end position="250"/>
    </location>
</feature>
<comment type="cofactor">
    <cofactor evidence="1">
        <name>Zn(2+)</name>
        <dbReference type="ChEBI" id="CHEBI:29105"/>
    </cofactor>
</comment>
<organism evidence="7 8">
    <name type="scientific">Dietzia kunjamensis subsp. schimae</name>
    <dbReference type="NCBI Taxonomy" id="498198"/>
    <lineage>
        <taxon>Bacteria</taxon>
        <taxon>Bacillati</taxon>
        <taxon>Actinomycetota</taxon>
        <taxon>Actinomycetes</taxon>
        <taxon>Mycobacteriales</taxon>
        <taxon>Dietziaceae</taxon>
        <taxon>Dietzia</taxon>
    </lineage>
</organism>
<dbReference type="Gene3D" id="3.60.15.10">
    <property type="entry name" value="Ribonuclease Z/Hydroxyacylglutathione hydrolase-like"/>
    <property type="match status" value="1"/>
</dbReference>
<dbReference type="InterPro" id="IPR051013">
    <property type="entry name" value="MBL_superfamily_lactonases"/>
</dbReference>
<dbReference type="SUPFAM" id="SSF56281">
    <property type="entry name" value="Metallo-hydrolase/oxidoreductase"/>
    <property type="match status" value="1"/>
</dbReference>
<keyword evidence="3" id="KW-0479">Metal-binding</keyword>
<dbReference type="PANTHER" id="PTHR42978">
    <property type="entry name" value="QUORUM-QUENCHING LACTONASE YTNP-RELATED-RELATED"/>
    <property type="match status" value="1"/>
</dbReference>
<dbReference type="InterPro" id="IPR036866">
    <property type="entry name" value="RibonucZ/Hydroxyglut_hydro"/>
</dbReference>
<dbReference type="CDD" id="cd07742">
    <property type="entry name" value="metallo-hydrolase-like_MBL-fold"/>
    <property type="match status" value="1"/>
</dbReference>
<keyword evidence="4" id="KW-0378">Hydrolase</keyword>
<evidence type="ECO:0000259" key="6">
    <source>
        <dbReference type="SMART" id="SM00849"/>
    </source>
</evidence>
<keyword evidence="8" id="KW-1185">Reference proteome</keyword>
<sequence>MRIHQLNCGTMGGLAPTRVLLVEAPDGLVLVDSGIGLQDIADPAGRLGAMRHALRPALRTGETAVHRIEALGLDPRDVRHIVLTHMDADHIGGLADFPDAQVHVAAQALTWAVRTPRFVERRRYRRPQWSHGPRFVEYAYGTDRWEGFRAHPLDHVAEGMMLVDLPGHAVGHAGVFVPGGGDDDDDKDLLHAGDAFYHRGQIGQTGRVPRPIPVLERALALEPGAVSLTHARLAGLARRRHDTLDVVCAHDPSGPGGL</sequence>
<evidence type="ECO:0000256" key="4">
    <source>
        <dbReference type="ARBA" id="ARBA00022801"/>
    </source>
</evidence>
<evidence type="ECO:0000256" key="5">
    <source>
        <dbReference type="ARBA" id="ARBA00022833"/>
    </source>
</evidence>
<dbReference type="RefSeq" id="WP_154830452.1">
    <property type="nucleotide sequence ID" value="NZ_BAAAQH010000008.1"/>
</dbReference>
<evidence type="ECO:0000313" key="7">
    <source>
        <dbReference type="EMBL" id="SMO78922.1"/>
    </source>
</evidence>
<evidence type="ECO:0000256" key="3">
    <source>
        <dbReference type="ARBA" id="ARBA00022723"/>
    </source>
</evidence>
<evidence type="ECO:0000256" key="2">
    <source>
        <dbReference type="ARBA" id="ARBA00007749"/>
    </source>
</evidence>
<dbReference type="EMBL" id="FXTG01000006">
    <property type="protein sequence ID" value="SMO78922.1"/>
    <property type="molecule type" value="Genomic_DNA"/>
</dbReference>
<name>A0ABY1N3C7_9ACTN</name>
<accession>A0ABY1N3C7</accession>
<reference evidence="7 8" key="1">
    <citation type="submission" date="2017-05" db="EMBL/GenBank/DDBJ databases">
        <authorList>
            <person name="Varghese N."/>
            <person name="Submissions S."/>
        </authorList>
    </citation>
    <scope>NUCLEOTIDE SEQUENCE [LARGE SCALE GENOMIC DNA]</scope>
    <source>
        <strain evidence="7 8">DSM 45139</strain>
    </source>
</reference>
<comment type="similarity">
    <text evidence="2">Belongs to the metallo-beta-lactamase superfamily.</text>
</comment>
<evidence type="ECO:0000256" key="1">
    <source>
        <dbReference type="ARBA" id="ARBA00001947"/>
    </source>
</evidence>
<comment type="caution">
    <text evidence="7">The sequence shown here is derived from an EMBL/GenBank/DDBJ whole genome shotgun (WGS) entry which is preliminary data.</text>
</comment>
<keyword evidence="5" id="KW-0862">Zinc</keyword>
<dbReference type="Pfam" id="PF00753">
    <property type="entry name" value="Lactamase_B"/>
    <property type="match status" value="1"/>
</dbReference>
<protein>
    <submittedName>
        <fullName evidence="7">Glyoxylase, beta-lactamase superfamily II</fullName>
    </submittedName>
</protein>
<gene>
    <name evidence="7" type="ORF">SAMN06265174_10667</name>
</gene>
<dbReference type="InterPro" id="IPR001279">
    <property type="entry name" value="Metallo-B-lactamas"/>
</dbReference>
<proteinExistence type="inferred from homology"/>